<comment type="caution">
    <text evidence="1">The sequence shown here is derived from an EMBL/GenBank/DDBJ whole genome shotgun (WGS) entry which is preliminary data.</text>
</comment>
<gene>
    <name evidence="1" type="ORF">BpHYR1_011697</name>
</gene>
<sequence length="82" mass="9768">MVLLRLANRSLKKNYFFNNLVCRCLNKIDGQLFTINSIKLIILLRELFWANRVLIYLKKNISCSHLILVDINFVSIEKQRKE</sequence>
<reference evidence="1 2" key="1">
    <citation type="journal article" date="2018" name="Sci. Rep.">
        <title>Genomic signatures of local adaptation to the degree of environmental predictability in rotifers.</title>
        <authorList>
            <person name="Franch-Gras L."/>
            <person name="Hahn C."/>
            <person name="Garcia-Roger E.M."/>
            <person name="Carmona M.J."/>
            <person name="Serra M."/>
            <person name="Gomez A."/>
        </authorList>
    </citation>
    <scope>NUCLEOTIDE SEQUENCE [LARGE SCALE GENOMIC DNA]</scope>
    <source>
        <strain evidence="1">HYR1</strain>
    </source>
</reference>
<dbReference type="Proteomes" id="UP000276133">
    <property type="component" value="Unassembled WGS sequence"/>
</dbReference>
<dbReference type="EMBL" id="REGN01006827">
    <property type="protein sequence ID" value="RNA08182.1"/>
    <property type="molecule type" value="Genomic_DNA"/>
</dbReference>
<name>A0A3M7QAD9_BRAPC</name>
<protein>
    <submittedName>
        <fullName evidence="1">Uncharacterized protein</fullName>
    </submittedName>
</protein>
<evidence type="ECO:0000313" key="1">
    <source>
        <dbReference type="EMBL" id="RNA08182.1"/>
    </source>
</evidence>
<dbReference type="AlphaFoldDB" id="A0A3M7QAD9"/>
<organism evidence="1 2">
    <name type="scientific">Brachionus plicatilis</name>
    <name type="common">Marine rotifer</name>
    <name type="synonym">Brachionus muelleri</name>
    <dbReference type="NCBI Taxonomy" id="10195"/>
    <lineage>
        <taxon>Eukaryota</taxon>
        <taxon>Metazoa</taxon>
        <taxon>Spiralia</taxon>
        <taxon>Gnathifera</taxon>
        <taxon>Rotifera</taxon>
        <taxon>Eurotatoria</taxon>
        <taxon>Monogononta</taxon>
        <taxon>Pseudotrocha</taxon>
        <taxon>Ploima</taxon>
        <taxon>Brachionidae</taxon>
        <taxon>Brachionus</taxon>
    </lineage>
</organism>
<evidence type="ECO:0000313" key="2">
    <source>
        <dbReference type="Proteomes" id="UP000276133"/>
    </source>
</evidence>
<proteinExistence type="predicted"/>
<keyword evidence="2" id="KW-1185">Reference proteome</keyword>
<accession>A0A3M7QAD9</accession>